<comment type="subcellular location">
    <subcellularLocation>
        <location evidence="1">Nucleus</location>
    </subcellularLocation>
</comment>
<keyword evidence="9" id="KW-1185">Reference proteome</keyword>
<evidence type="ECO:0000313" key="8">
    <source>
        <dbReference type="EMBL" id="KAK0392634.1"/>
    </source>
</evidence>
<dbReference type="AlphaFoldDB" id="A0AA39GU71"/>
<dbReference type="GO" id="GO:0045944">
    <property type="term" value="P:positive regulation of transcription by RNA polymerase II"/>
    <property type="evidence" value="ECO:0007669"/>
    <property type="project" value="TreeGrafter"/>
</dbReference>
<proteinExistence type="predicted"/>
<feature type="domain" description="Zn(2)-C6 fungal-type" evidence="7">
    <location>
        <begin position="22"/>
        <end position="52"/>
    </location>
</feature>
<keyword evidence="4" id="KW-0804">Transcription</keyword>
<evidence type="ECO:0000256" key="2">
    <source>
        <dbReference type="ARBA" id="ARBA00023015"/>
    </source>
</evidence>
<evidence type="ECO:0000256" key="4">
    <source>
        <dbReference type="ARBA" id="ARBA00023163"/>
    </source>
</evidence>
<evidence type="ECO:0000256" key="6">
    <source>
        <dbReference type="SAM" id="MobiDB-lite"/>
    </source>
</evidence>
<dbReference type="GO" id="GO:0043565">
    <property type="term" value="F:sequence-specific DNA binding"/>
    <property type="evidence" value="ECO:0007669"/>
    <property type="project" value="TreeGrafter"/>
</dbReference>
<dbReference type="SMART" id="SM00066">
    <property type="entry name" value="GAL4"/>
    <property type="match status" value="1"/>
</dbReference>
<evidence type="ECO:0000256" key="1">
    <source>
        <dbReference type="ARBA" id="ARBA00004123"/>
    </source>
</evidence>
<dbReference type="InterPro" id="IPR036864">
    <property type="entry name" value="Zn2-C6_fun-type_DNA-bd_sf"/>
</dbReference>
<evidence type="ECO:0000256" key="5">
    <source>
        <dbReference type="ARBA" id="ARBA00023242"/>
    </source>
</evidence>
<dbReference type="InterPro" id="IPR001138">
    <property type="entry name" value="Zn2Cys6_DnaBD"/>
</dbReference>
<gene>
    <name evidence="8" type="ORF">NLU13_2129</name>
</gene>
<dbReference type="Gene3D" id="4.10.240.10">
    <property type="entry name" value="Zn(2)-C6 fungal-type DNA-binding domain"/>
    <property type="match status" value="1"/>
</dbReference>
<name>A0AA39GU71_SARSR</name>
<evidence type="ECO:0000256" key="3">
    <source>
        <dbReference type="ARBA" id="ARBA00023125"/>
    </source>
</evidence>
<dbReference type="PROSITE" id="PS00463">
    <property type="entry name" value="ZN2_CY6_FUNGAL_1"/>
    <property type="match status" value="1"/>
</dbReference>
<keyword evidence="3" id="KW-0238">DNA-binding</keyword>
<reference evidence="8" key="1">
    <citation type="submission" date="2022-10" db="EMBL/GenBank/DDBJ databases">
        <title>Determination and structural analysis of whole genome sequence of Sarocladium strictum F4-1.</title>
        <authorList>
            <person name="Hu L."/>
            <person name="Jiang Y."/>
        </authorList>
    </citation>
    <scope>NUCLEOTIDE SEQUENCE</scope>
    <source>
        <strain evidence="8">F4-1</strain>
    </source>
</reference>
<dbReference type="InterPro" id="IPR051711">
    <property type="entry name" value="Stress_Response_Reg"/>
</dbReference>
<accession>A0AA39GU71</accession>
<comment type="caution">
    <text evidence="8">The sequence shown here is derived from an EMBL/GenBank/DDBJ whole genome shotgun (WGS) entry which is preliminary data.</text>
</comment>
<sequence>MASEPERRSPLSSSGGVQKHRACDECRSRKLACSKEPDGCSRCRREGLRCHYSVQKPMGRPRKRRNVDEEQQDERQRTSPLRPQKKDRNPQRQQNQYGQHRKPSADAVPFSNGDGLLPQAMPTNSHHITEFPGYDQSTIMSMDPSISFLEHQRPDENINFLDILPPDYAATTLSHDTPPILPTTESISQGSSQFGIDLGGVDLMGGIGFQHQSTLGSAPPRSAATRIMHNSFDRYMAKTWDSQPTDTLTSTTTPSSDAQGSSTTSTYLRPNPNISCGCLSSLYLTLDCLGNLPADIPAAIRTVRNASRVAHSTIRCEFCSSSALVDDATRPVPIQTFQNLMLLAALVPSACNAYAMILERVDQEADRARRNGEDLWFSFRDIGGHWGMEAEDGKDCLVMQSYNERKMPPDMWRAAMREIIRADVDGVSGVNSLDSQDQKGLRDVIKALEERSHRRHARMDAAFAMGHMPHPSVIIPPTSRPVPPEERHCMRVLDAARMALDNLVIA</sequence>
<dbReference type="GO" id="GO:0005634">
    <property type="term" value="C:nucleus"/>
    <property type="evidence" value="ECO:0007669"/>
    <property type="project" value="UniProtKB-SubCell"/>
</dbReference>
<feature type="region of interest" description="Disordered" evidence="6">
    <location>
        <begin position="243"/>
        <end position="266"/>
    </location>
</feature>
<dbReference type="PANTHER" id="PTHR47540:SF4">
    <property type="entry name" value="TRANSCRIPTION FACTOR RGLT"/>
    <property type="match status" value="1"/>
</dbReference>
<dbReference type="GO" id="GO:0000981">
    <property type="term" value="F:DNA-binding transcription factor activity, RNA polymerase II-specific"/>
    <property type="evidence" value="ECO:0007669"/>
    <property type="project" value="InterPro"/>
</dbReference>
<dbReference type="Pfam" id="PF00172">
    <property type="entry name" value="Zn_clus"/>
    <property type="match status" value="1"/>
</dbReference>
<protein>
    <recommendedName>
        <fullName evidence="7">Zn(2)-C6 fungal-type domain-containing protein</fullName>
    </recommendedName>
</protein>
<keyword evidence="5" id="KW-0539">Nucleus</keyword>
<keyword evidence="2" id="KW-0805">Transcription regulation</keyword>
<feature type="compositionally biased region" description="Basic and acidic residues" evidence="6">
    <location>
        <begin position="21"/>
        <end position="49"/>
    </location>
</feature>
<dbReference type="GO" id="GO:0008270">
    <property type="term" value="F:zinc ion binding"/>
    <property type="evidence" value="ECO:0007669"/>
    <property type="project" value="InterPro"/>
</dbReference>
<organism evidence="8 9">
    <name type="scientific">Sarocladium strictum</name>
    <name type="common">Black bundle disease fungus</name>
    <name type="synonym">Acremonium strictum</name>
    <dbReference type="NCBI Taxonomy" id="5046"/>
    <lineage>
        <taxon>Eukaryota</taxon>
        <taxon>Fungi</taxon>
        <taxon>Dikarya</taxon>
        <taxon>Ascomycota</taxon>
        <taxon>Pezizomycotina</taxon>
        <taxon>Sordariomycetes</taxon>
        <taxon>Hypocreomycetidae</taxon>
        <taxon>Hypocreales</taxon>
        <taxon>Sarocladiaceae</taxon>
        <taxon>Sarocladium</taxon>
    </lineage>
</organism>
<dbReference type="PANTHER" id="PTHR47540">
    <property type="entry name" value="THIAMINE REPRESSIBLE GENES REGULATORY PROTEIN THI5"/>
    <property type="match status" value="1"/>
</dbReference>
<feature type="compositionally biased region" description="Low complexity" evidence="6">
    <location>
        <begin position="243"/>
        <end position="257"/>
    </location>
</feature>
<evidence type="ECO:0000313" key="9">
    <source>
        <dbReference type="Proteomes" id="UP001175261"/>
    </source>
</evidence>
<feature type="region of interest" description="Disordered" evidence="6">
    <location>
        <begin position="1"/>
        <end position="126"/>
    </location>
</feature>
<evidence type="ECO:0000259" key="7">
    <source>
        <dbReference type="PROSITE" id="PS50048"/>
    </source>
</evidence>
<dbReference type="SUPFAM" id="SSF57701">
    <property type="entry name" value="Zn2/Cys6 DNA-binding domain"/>
    <property type="match status" value="1"/>
</dbReference>
<dbReference type="CDD" id="cd00067">
    <property type="entry name" value="GAL4"/>
    <property type="match status" value="1"/>
</dbReference>
<dbReference type="PROSITE" id="PS50048">
    <property type="entry name" value="ZN2_CY6_FUNGAL_2"/>
    <property type="match status" value="1"/>
</dbReference>
<dbReference type="EMBL" id="JAPDFR010000001">
    <property type="protein sequence ID" value="KAK0392634.1"/>
    <property type="molecule type" value="Genomic_DNA"/>
</dbReference>
<dbReference type="Proteomes" id="UP001175261">
    <property type="component" value="Unassembled WGS sequence"/>
</dbReference>